<feature type="region of interest" description="Disordered" evidence="1">
    <location>
        <begin position="306"/>
        <end position="330"/>
    </location>
</feature>
<dbReference type="EMBL" id="JAUTDP010000006">
    <property type="protein sequence ID" value="KAK3398383.1"/>
    <property type="molecule type" value="Genomic_DNA"/>
</dbReference>
<name>A0AAE0PEA4_SORBR</name>
<dbReference type="Proteomes" id="UP001281003">
    <property type="component" value="Unassembled WGS sequence"/>
</dbReference>
<evidence type="ECO:0000256" key="1">
    <source>
        <dbReference type="SAM" id="MobiDB-lite"/>
    </source>
</evidence>
<evidence type="ECO:0000256" key="2">
    <source>
        <dbReference type="SAM" id="SignalP"/>
    </source>
</evidence>
<reference evidence="3" key="1">
    <citation type="journal article" date="2023" name="Mol. Phylogenet. Evol.">
        <title>Genome-scale phylogeny and comparative genomics of the fungal order Sordariales.</title>
        <authorList>
            <person name="Hensen N."/>
            <person name="Bonometti L."/>
            <person name="Westerberg I."/>
            <person name="Brannstrom I.O."/>
            <person name="Guillou S."/>
            <person name="Cros-Aarteil S."/>
            <person name="Calhoun S."/>
            <person name="Haridas S."/>
            <person name="Kuo A."/>
            <person name="Mondo S."/>
            <person name="Pangilinan J."/>
            <person name="Riley R."/>
            <person name="LaButti K."/>
            <person name="Andreopoulos B."/>
            <person name="Lipzen A."/>
            <person name="Chen C."/>
            <person name="Yan M."/>
            <person name="Daum C."/>
            <person name="Ng V."/>
            <person name="Clum A."/>
            <person name="Steindorff A."/>
            <person name="Ohm R.A."/>
            <person name="Martin F."/>
            <person name="Silar P."/>
            <person name="Natvig D.O."/>
            <person name="Lalanne C."/>
            <person name="Gautier V."/>
            <person name="Ament-Velasquez S.L."/>
            <person name="Kruys A."/>
            <person name="Hutchinson M.I."/>
            <person name="Powell A.J."/>
            <person name="Barry K."/>
            <person name="Miller A.N."/>
            <person name="Grigoriev I.V."/>
            <person name="Debuchy R."/>
            <person name="Gladieux P."/>
            <person name="Hiltunen Thoren M."/>
            <person name="Johannesson H."/>
        </authorList>
    </citation>
    <scope>NUCLEOTIDE SEQUENCE</scope>
    <source>
        <strain evidence="3">FGSC 1904</strain>
    </source>
</reference>
<dbReference type="AlphaFoldDB" id="A0AAE0PEA4"/>
<feature type="compositionally biased region" description="Basic residues" evidence="1">
    <location>
        <begin position="316"/>
        <end position="330"/>
    </location>
</feature>
<evidence type="ECO:0000313" key="3">
    <source>
        <dbReference type="EMBL" id="KAK3398383.1"/>
    </source>
</evidence>
<feature type="chain" id="PRO_5042048396" evidence="2">
    <location>
        <begin position="21"/>
        <end position="330"/>
    </location>
</feature>
<accession>A0AAE0PEA4</accession>
<sequence length="330" mass="36128">MLQNPFFMLLLAAAVPAVLADGPPESMGTKFDGLDVLDSPNGLQNLTPSPYTISQWPWGTVPQLCYDESVNNNYCNPYDLEVYDVTYSDCPIPTTVCRCNNSPMTIDTIASRVGQLPVKARQWVGYISSYAADYCSAYSDSFHNYFFGDCGAHASVFFHELSHNLDRHNWKDTVTKGTCVADGYAKSSWLEAYAQVGVMAGYHANVQSIYTKNVSCMNDQVKKVISQLDGLFRKKAGQMCDRYWIKDTTVCMGPDAQASGACPEFRAAAGPAEVEGVGAVKAELPDEKQKKHDAVVAELRHHAEVAAGITPEKPAAARKHKGKKGSKFRA</sequence>
<feature type="signal peptide" evidence="2">
    <location>
        <begin position="1"/>
        <end position="20"/>
    </location>
</feature>
<evidence type="ECO:0000313" key="4">
    <source>
        <dbReference type="Proteomes" id="UP001281003"/>
    </source>
</evidence>
<organism evidence="3 4">
    <name type="scientific">Sordaria brevicollis</name>
    <dbReference type="NCBI Taxonomy" id="83679"/>
    <lineage>
        <taxon>Eukaryota</taxon>
        <taxon>Fungi</taxon>
        <taxon>Dikarya</taxon>
        <taxon>Ascomycota</taxon>
        <taxon>Pezizomycotina</taxon>
        <taxon>Sordariomycetes</taxon>
        <taxon>Sordariomycetidae</taxon>
        <taxon>Sordariales</taxon>
        <taxon>Sordariaceae</taxon>
        <taxon>Sordaria</taxon>
    </lineage>
</organism>
<protein>
    <submittedName>
        <fullName evidence="3">Conidiation-specific expression protein</fullName>
    </submittedName>
</protein>
<comment type="caution">
    <text evidence="3">The sequence shown here is derived from an EMBL/GenBank/DDBJ whole genome shotgun (WGS) entry which is preliminary data.</text>
</comment>
<gene>
    <name evidence="3" type="ORF">B0T20DRAFT_353135</name>
</gene>
<keyword evidence="2" id="KW-0732">Signal</keyword>
<reference evidence="3" key="2">
    <citation type="submission" date="2023-07" db="EMBL/GenBank/DDBJ databases">
        <authorList>
            <consortium name="Lawrence Berkeley National Laboratory"/>
            <person name="Haridas S."/>
            <person name="Hensen N."/>
            <person name="Bonometti L."/>
            <person name="Westerberg I."/>
            <person name="Brannstrom I.O."/>
            <person name="Guillou S."/>
            <person name="Cros-Aarteil S."/>
            <person name="Calhoun S."/>
            <person name="Kuo A."/>
            <person name="Mondo S."/>
            <person name="Pangilinan J."/>
            <person name="Riley R."/>
            <person name="LaButti K."/>
            <person name="Andreopoulos B."/>
            <person name="Lipzen A."/>
            <person name="Chen C."/>
            <person name="Yanf M."/>
            <person name="Daum C."/>
            <person name="Ng V."/>
            <person name="Clum A."/>
            <person name="Steindorff A."/>
            <person name="Ohm R."/>
            <person name="Martin F."/>
            <person name="Silar P."/>
            <person name="Natvig D."/>
            <person name="Lalanne C."/>
            <person name="Gautier V."/>
            <person name="Ament-velasquez S.L."/>
            <person name="Kruys A."/>
            <person name="Hutchinson M.I."/>
            <person name="Powell A.J."/>
            <person name="Barry K."/>
            <person name="Miller A.N."/>
            <person name="Grigoriev I.V."/>
            <person name="Debuchy R."/>
            <person name="Gladieux P."/>
            <person name="Thoren M.H."/>
            <person name="Johannesson H."/>
        </authorList>
    </citation>
    <scope>NUCLEOTIDE SEQUENCE</scope>
    <source>
        <strain evidence="3">FGSC 1904</strain>
    </source>
</reference>
<proteinExistence type="predicted"/>
<keyword evidence="4" id="KW-1185">Reference proteome</keyword>